<organism evidence="2">
    <name type="scientific">uncultured Thermomicrobiales bacterium</name>
    <dbReference type="NCBI Taxonomy" id="1645740"/>
    <lineage>
        <taxon>Bacteria</taxon>
        <taxon>Pseudomonadati</taxon>
        <taxon>Thermomicrobiota</taxon>
        <taxon>Thermomicrobia</taxon>
        <taxon>Thermomicrobiales</taxon>
        <taxon>environmental samples</taxon>
    </lineage>
</organism>
<evidence type="ECO:0000313" key="2">
    <source>
        <dbReference type="EMBL" id="CAA9577264.1"/>
    </source>
</evidence>
<dbReference type="Pfam" id="PF12746">
    <property type="entry name" value="GNAT_acetyltran"/>
    <property type="match status" value="1"/>
</dbReference>
<protein>
    <recommendedName>
        <fullName evidence="1">N-acetyltransferase domain-containing protein</fullName>
    </recommendedName>
</protein>
<dbReference type="SUPFAM" id="SSF55729">
    <property type="entry name" value="Acyl-CoA N-acyltransferases (Nat)"/>
    <property type="match status" value="1"/>
</dbReference>
<name>A0A6J4VLV8_9BACT</name>
<dbReference type="EMBL" id="CADCWG010000311">
    <property type="protein sequence ID" value="CAA9577264.1"/>
    <property type="molecule type" value="Genomic_DNA"/>
</dbReference>
<reference evidence="2" key="1">
    <citation type="submission" date="2020-02" db="EMBL/GenBank/DDBJ databases">
        <authorList>
            <person name="Meier V. D."/>
        </authorList>
    </citation>
    <scope>NUCLEOTIDE SEQUENCE</scope>
    <source>
        <strain evidence="2">AVDCRST_MAG49</strain>
    </source>
</reference>
<accession>A0A6J4VLV8</accession>
<proteinExistence type="predicted"/>
<sequence>MEIVELTPSAFARARCLFAGGRPDLAQIGAGLEGRTPGRLFVDAARDPTAALLCRSYGYYPAGDPGGPGGRALRRFMADMPAEASVFGSLYAYVPPSDPWRRALLDDHGDALEVVERRAFVLPADGEMAAEAVAAGQWSGTDGCDARANDVTIVDLDPTLAERVDATLAELIGYFWGGYDGFGAGGFGTVALLHEEPVAAAYAIAVGRGDANVGVVTADDFRRRGLATAVGRRFVAQARVRGLRPTWGCDADNAASRALARRLGFQPDPTFARYDQLSPADDGERLLSRGLWASVSPPTDQDILRRWVRVA</sequence>
<dbReference type="InterPro" id="IPR000182">
    <property type="entry name" value="GNAT_dom"/>
</dbReference>
<dbReference type="InterPro" id="IPR016181">
    <property type="entry name" value="Acyl_CoA_acyltransferase"/>
</dbReference>
<evidence type="ECO:0000259" key="1">
    <source>
        <dbReference type="PROSITE" id="PS51186"/>
    </source>
</evidence>
<feature type="domain" description="N-acetyltransferase" evidence="1">
    <location>
        <begin position="151"/>
        <end position="284"/>
    </location>
</feature>
<dbReference type="PROSITE" id="PS51186">
    <property type="entry name" value="GNAT"/>
    <property type="match status" value="1"/>
</dbReference>
<dbReference type="InterPro" id="IPR027365">
    <property type="entry name" value="GNAT_acetyltra_YdfB-like"/>
</dbReference>
<dbReference type="GO" id="GO:0016747">
    <property type="term" value="F:acyltransferase activity, transferring groups other than amino-acyl groups"/>
    <property type="evidence" value="ECO:0007669"/>
    <property type="project" value="InterPro"/>
</dbReference>
<dbReference type="AlphaFoldDB" id="A0A6J4VLV8"/>
<dbReference type="Gene3D" id="3.40.630.30">
    <property type="match status" value="1"/>
</dbReference>
<gene>
    <name evidence="2" type="ORF">AVDCRST_MAG49-4375</name>
</gene>